<dbReference type="InterPro" id="IPR045458">
    <property type="entry name" value="Wolframin_Sel1-like_rpt"/>
</dbReference>
<reference evidence="2 3" key="1">
    <citation type="journal article" date="2021" name="Elife">
        <title>Chloroplast acquisition without the gene transfer in kleptoplastic sea slugs, Plakobranchus ocellatus.</title>
        <authorList>
            <person name="Maeda T."/>
            <person name="Takahashi S."/>
            <person name="Yoshida T."/>
            <person name="Shimamura S."/>
            <person name="Takaki Y."/>
            <person name="Nagai Y."/>
            <person name="Toyoda A."/>
            <person name="Suzuki Y."/>
            <person name="Arimoto A."/>
            <person name="Ishii H."/>
            <person name="Satoh N."/>
            <person name="Nishiyama T."/>
            <person name="Hasebe M."/>
            <person name="Maruyama T."/>
            <person name="Minagawa J."/>
            <person name="Obokata J."/>
            <person name="Shigenobu S."/>
        </authorList>
    </citation>
    <scope>NUCLEOTIDE SEQUENCE [LARGE SCALE GENOMIC DNA]</scope>
</reference>
<evidence type="ECO:0000313" key="2">
    <source>
        <dbReference type="EMBL" id="GFO50361.1"/>
    </source>
</evidence>
<organism evidence="2 3">
    <name type="scientific">Plakobranchus ocellatus</name>
    <dbReference type="NCBI Taxonomy" id="259542"/>
    <lineage>
        <taxon>Eukaryota</taxon>
        <taxon>Metazoa</taxon>
        <taxon>Spiralia</taxon>
        <taxon>Lophotrochozoa</taxon>
        <taxon>Mollusca</taxon>
        <taxon>Gastropoda</taxon>
        <taxon>Heterobranchia</taxon>
        <taxon>Euthyneura</taxon>
        <taxon>Panpulmonata</taxon>
        <taxon>Sacoglossa</taxon>
        <taxon>Placobranchoidea</taxon>
        <taxon>Plakobranchidae</taxon>
        <taxon>Plakobranchus</taxon>
    </lineage>
</organism>
<dbReference type="Pfam" id="PF20023">
    <property type="entry name" value="WSLR"/>
    <property type="match status" value="1"/>
</dbReference>
<dbReference type="PANTHER" id="PTHR13098:SF3">
    <property type="entry name" value="WOLFRAMIN"/>
    <property type="match status" value="1"/>
</dbReference>
<dbReference type="InterPro" id="IPR011990">
    <property type="entry name" value="TPR-like_helical_dom_sf"/>
</dbReference>
<feature type="compositionally biased region" description="Polar residues" evidence="1">
    <location>
        <begin position="1"/>
        <end position="11"/>
    </location>
</feature>
<comment type="caution">
    <text evidence="2">The sequence shown here is derived from an EMBL/GenBank/DDBJ whole genome shotgun (WGS) entry which is preliminary data.</text>
</comment>
<protein>
    <recommendedName>
        <fullName evidence="4">EF-hand domain-containing protein</fullName>
    </recommendedName>
</protein>
<dbReference type="EMBL" id="BLXT01008609">
    <property type="protein sequence ID" value="GFO50361.1"/>
    <property type="molecule type" value="Genomic_DNA"/>
</dbReference>
<dbReference type="Proteomes" id="UP000735302">
    <property type="component" value="Unassembled WGS sequence"/>
</dbReference>
<proteinExistence type="predicted"/>
<evidence type="ECO:0000256" key="1">
    <source>
        <dbReference type="SAM" id="MobiDB-lite"/>
    </source>
</evidence>
<evidence type="ECO:0008006" key="4">
    <source>
        <dbReference type="Google" id="ProtNLM"/>
    </source>
</evidence>
<keyword evidence="3" id="KW-1185">Reference proteome</keyword>
<dbReference type="PRINTS" id="PR02060">
    <property type="entry name" value="WOLFFAMILY"/>
</dbReference>
<dbReference type="InterPro" id="IPR026209">
    <property type="entry name" value="Wolframin_fam"/>
</dbReference>
<dbReference type="GO" id="GO:0005789">
    <property type="term" value="C:endoplasmic reticulum membrane"/>
    <property type="evidence" value="ECO:0007669"/>
    <property type="project" value="TreeGrafter"/>
</dbReference>
<gene>
    <name evidence="2" type="ORF">PoB_007686600</name>
</gene>
<dbReference type="Gene3D" id="1.25.40.10">
    <property type="entry name" value="Tetratricopeptide repeat domain"/>
    <property type="match status" value="1"/>
</dbReference>
<name>A0AAV4E1X4_9GAST</name>
<feature type="region of interest" description="Disordered" evidence="1">
    <location>
        <begin position="1"/>
        <end position="22"/>
    </location>
</feature>
<dbReference type="GO" id="GO:0030968">
    <property type="term" value="P:endoplasmic reticulum unfolded protein response"/>
    <property type="evidence" value="ECO:0007669"/>
    <property type="project" value="TreeGrafter"/>
</dbReference>
<dbReference type="GO" id="GO:0055074">
    <property type="term" value="P:calcium ion homeostasis"/>
    <property type="evidence" value="ECO:0007669"/>
    <property type="project" value="TreeGrafter"/>
</dbReference>
<dbReference type="PANTHER" id="PTHR13098">
    <property type="entry name" value="WOLFRAMIN"/>
    <property type="match status" value="1"/>
</dbReference>
<evidence type="ECO:0000313" key="3">
    <source>
        <dbReference type="Proteomes" id="UP000735302"/>
    </source>
</evidence>
<accession>A0AAV4E1X4</accession>
<dbReference type="AlphaFoldDB" id="A0AAV4E1X4"/>
<sequence length="163" mass="17908">MAEPSSASTKPPEQEEDSVSEELLTQWTKEAESGSINHQFKIACHYLKLAELGVDQENNGKKAVFWFIKASQRGDEAATEKLRHCVLTNLGISESNKSDALWCLNTSASEKRVRHAAKSLFARLNTGQSGVISKAEYIEAINSLTAGHEKERKILLAAGECDC</sequence>